<gene>
    <name evidence="4" type="ordered locus">swp_0627</name>
</gene>
<evidence type="ECO:0000259" key="3">
    <source>
        <dbReference type="Pfam" id="PF12969"/>
    </source>
</evidence>
<evidence type="ECO:0008006" key="6">
    <source>
        <dbReference type="Google" id="ProtNLM"/>
    </source>
</evidence>
<dbReference type="Proteomes" id="UP000000753">
    <property type="component" value="Chromosome"/>
</dbReference>
<feature type="transmembrane region" description="Helical" evidence="1">
    <location>
        <begin position="811"/>
        <end position="828"/>
    </location>
</feature>
<feature type="transmembrane region" description="Helical" evidence="1">
    <location>
        <begin position="840"/>
        <end position="856"/>
    </location>
</feature>
<reference evidence="4 5" key="1">
    <citation type="journal article" date="2008" name="PLoS ONE">
        <title>Environmental adaptation: genomic analysis of the piezotolerant and psychrotolerant deep-sea iron reducing bacterium Shewanella piezotolerans WP3.</title>
        <authorList>
            <person name="Wang F."/>
            <person name="Wang J."/>
            <person name="Jian H."/>
            <person name="Zhang B."/>
            <person name="Li S."/>
            <person name="Wang F."/>
            <person name="Zeng X."/>
            <person name="Gao L."/>
            <person name="Bartlett D.H."/>
            <person name="Yu J."/>
            <person name="Hu S."/>
            <person name="Xiao X."/>
        </authorList>
    </citation>
    <scope>NUCLEOTIDE SEQUENCE [LARGE SCALE GENOMIC DNA]</scope>
    <source>
        <strain evidence="5">WP3 / JCM 13877</strain>
    </source>
</reference>
<evidence type="ECO:0000259" key="2">
    <source>
        <dbReference type="Pfam" id="PF01841"/>
    </source>
</evidence>
<dbReference type="HOGENOM" id="CLU_294719_0_0_6"/>
<accession>B8CIH3</accession>
<evidence type="ECO:0000313" key="4">
    <source>
        <dbReference type="EMBL" id="ACJ27449.1"/>
    </source>
</evidence>
<dbReference type="Pfam" id="PF01841">
    <property type="entry name" value="Transglut_core"/>
    <property type="match status" value="1"/>
</dbReference>
<keyword evidence="1" id="KW-0812">Transmembrane</keyword>
<feature type="transmembrane region" description="Helical" evidence="1">
    <location>
        <begin position="709"/>
        <end position="729"/>
    </location>
</feature>
<feature type="transmembrane region" description="Helical" evidence="1">
    <location>
        <begin position="781"/>
        <end position="799"/>
    </location>
</feature>
<dbReference type="STRING" id="225849.swp_0627"/>
<dbReference type="AlphaFoldDB" id="B8CIH3"/>
<organism evidence="4 5">
    <name type="scientific">Shewanella piezotolerans (strain WP3 / JCM 13877)</name>
    <dbReference type="NCBI Taxonomy" id="225849"/>
    <lineage>
        <taxon>Bacteria</taxon>
        <taxon>Pseudomonadati</taxon>
        <taxon>Pseudomonadota</taxon>
        <taxon>Gammaproteobacteria</taxon>
        <taxon>Alteromonadales</taxon>
        <taxon>Shewanellaceae</taxon>
        <taxon>Shewanella</taxon>
    </lineage>
</organism>
<dbReference type="InterPro" id="IPR024618">
    <property type="entry name" value="DUF3857"/>
</dbReference>
<evidence type="ECO:0000256" key="1">
    <source>
        <dbReference type="SAM" id="Phobius"/>
    </source>
</evidence>
<dbReference type="RefSeq" id="WP_020910830.1">
    <property type="nucleotide sequence ID" value="NC_011566.1"/>
</dbReference>
<keyword evidence="1" id="KW-1133">Transmembrane helix</keyword>
<keyword evidence="5" id="KW-1185">Reference proteome</keyword>
<dbReference type="EMBL" id="CP000472">
    <property type="protein sequence ID" value="ACJ27449.1"/>
    <property type="molecule type" value="Genomic_DNA"/>
</dbReference>
<feature type="transmembrane region" description="Helical" evidence="1">
    <location>
        <begin position="877"/>
        <end position="893"/>
    </location>
</feature>
<feature type="domain" description="DUF3857" evidence="3">
    <location>
        <begin position="107"/>
        <end position="270"/>
    </location>
</feature>
<feature type="transmembrane region" description="Helical" evidence="1">
    <location>
        <begin position="741"/>
        <end position="761"/>
    </location>
</feature>
<dbReference type="KEGG" id="swp:swp_0627"/>
<protein>
    <recommendedName>
        <fullName evidence="6">DUF3857 domain-containing protein</fullName>
    </recommendedName>
</protein>
<dbReference type="eggNOG" id="COG1305">
    <property type="taxonomic scope" value="Bacteria"/>
</dbReference>
<dbReference type="Gene3D" id="2.60.40.3140">
    <property type="match status" value="1"/>
</dbReference>
<dbReference type="OrthoDB" id="8595007at2"/>
<dbReference type="InterPro" id="IPR038765">
    <property type="entry name" value="Papain-like_cys_pep_sf"/>
</dbReference>
<keyword evidence="1" id="KW-0472">Membrane</keyword>
<proteinExistence type="predicted"/>
<evidence type="ECO:0000313" key="5">
    <source>
        <dbReference type="Proteomes" id="UP000000753"/>
    </source>
</evidence>
<dbReference type="InterPro" id="IPR002931">
    <property type="entry name" value="Transglutaminase-like"/>
</dbReference>
<name>B8CIH3_SHEPW</name>
<dbReference type="Pfam" id="PF12969">
    <property type="entry name" value="DUF3857"/>
    <property type="match status" value="1"/>
</dbReference>
<dbReference type="Gene3D" id="3.10.620.30">
    <property type="match status" value="1"/>
</dbReference>
<feature type="domain" description="Transglutaminase-like" evidence="2">
    <location>
        <begin position="323"/>
        <end position="431"/>
    </location>
</feature>
<dbReference type="SUPFAM" id="SSF54001">
    <property type="entry name" value="Cysteine proteinases"/>
    <property type="match status" value="1"/>
</dbReference>
<sequence length="1034" mass="117342">MFKRIWLKAATSAARLFILSITTCCLLINFSVFSLANANSVSAVTERLSLDENWHSGTYREQGVTYTPQPTWVQSVPVSEPDIEPTSQLADGIFHLLLDNQYRVSESGEQSKFNRYVIKAVSAKGLEYVSQINVSYDPSYERIAFHGIKVIRDGVEIDKTLDSQFSLDKSDSGSDLLYDGSLNAFWAVNDIRIGDIVEYSFTRFGQNPVFACTFTGSRTLQWQVPIHQQFLRVLWGKSTPLYFKMHNTEQSFTESRLGSETDYQLLVEQQPILAVSNDAAAWYDPYAKAQFSESKDWQSVVDWARPMFERQLDESAALQSKVKQIAEQTDDLAQQVMLALNFVQQDIRYLGIELGSNSHFPAKASDTLAKRYGDCKDKSVLLIALLKGLGVEASPVLVNSQTGESLADSLPSAKGFNHAIVKAKINNKSYWFDPTLLYQQVALDAVYQPNYGYALVLKPGIDALEKMPAEHSGSKIVFAEAYDFSDGVAKPAVFTSKVTYSGYEARSKRAAIVESGVQSLSEQYAKYYDKIFNGLTINTPLAITRDNALGTLSISEDYLLRAPWTEGDNEGFTIYLYETQVSPYLSIPESLSQRALPLSYPLQIEGDIVVSLRDSNWSFTDEVIEEDNPFFKLIYQVAYNKKQHQLTLSYDYRTKVDRVEVEQLDGYIAALKKVESIDSYGIVDYPNATSTATTTDTLAADSLESANPWVLAGILLLLGFVYTLVSLLLEPSSGHDSQFYPVSLVKFFVLSVFSLGLYSAYWSYKNWQYIKYEKDRPDIWPVARAVFSPFWYYPLYLWLEIDRDQRKPHPYLIPAWSAVILFVGYLIYNGVSWETDWGNWDYLIPFIVFAPLVMYVNKINKQNNEAYLANSQWHARNWVFMACMLPLLMYAAAQDFGLTAQDDIIKGENLWSHDIDFMQQNKVFTEMEMPILFYSDDWLSNRADGNGFTPETVFSYWVENDELQVASSPLKDVADIEVDYADSGEESEVTEVTIHVEGGDEFVLYATSTDEKDKVFVKQLMQQWQSQRDDKTAL</sequence>